<reference evidence="1 2" key="2">
    <citation type="journal article" date="2010" name="Proc. Natl. Acad. Sci. U.S.A.">
        <title>Enigmatic, ultrasmall, uncultivated Archaea.</title>
        <authorList>
            <person name="Baker B.J."/>
            <person name="Comolli L.R."/>
            <person name="Dick G.J."/>
            <person name="Hauser L.J."/>
            <person name="Hyatt D."/>
            <person name="Dill B.D."/>
            <person name="Land M.L."/>
            <person name="Verberkmoes N.C."/>
            <person name="Hettich R.L."/>
            <person name="Banfield J.F."/>
        </authorList>
    </citation>
    <scope>NUCLEOTIDE SEQUENCE [LARGE SCALE GENOMIC DNA]</scope>
    <source>
        <strain evidence="1">ARMAN-2</strain>
    </source>
</reference>
<organism evidence="1 2">
    <name type="scientific">Candidatus Micrarchaeum acidiphilum ARMAN-2</name>
    <dbReference type="NCBI Taxonomy" id="425595"/>
    <lineage>
        <taxon>Archaea</taxon>
        <taxon>Candidatus Micrarchaeota</taxon>
        <taxon>Candidatus Micrarchaeia</taxon>
        <taxon>Candidatus Micrarchaeales</taxon>
        <taxon>Candidatus Micrarchaeaceae</taxon>
        <taxon>Candidatus Micrarchaeum</taxon>
    </lineage>
</organism>
<proteinExistence type="predicted"/>
<accession>C7DGX7</accession>
<dbReference type="EMBL" id="GG697239">
    <property type="protein sequence ID" value="EET90298.1"/>
    <property type="molecule type" value="Genomic_DNA"/>
</dbReference>
<evidence type="ECO:0000313" key="1">
    <source>
        <dbReference type="EMBL" id="EET90298.1"/>
    </source>
</evidence>
<keyword evidence="2" id="KW-1185">Reference proteome</keyword>
<evidence type="ECO:0000313" key="2">
    <source>
        <dbReference type="Proteomes" id="UP000332487"/>
    </source>
</evidence>
<sequence>MAYNNMHEILAGLAAHNKRVFSINDAAKAMGKPKRYASKLLSANKEVERIERGKYYIKSGNIDIYEIASQIVFPSYVSGFAALRYYSLVEQEIVKYTVVTIKRHKSLKVAGATIEFVTFPKSRFFGYNKNAGAYIATVEKAIVDSLYLRSPPYSYVSEALDNALRNGMLNANALRDFARKMGSKKVALQVESLINAEKPRAQKATARAII</sequence>
<dbReference type="AlphaFoldDB" id="C7DGX7"/>
<gene>
    <name evidence="1" type="ORF">UNLARM2_0327</name>
</gene>
<evidence type="ECO:0008006" key="3">
    <source>
        <dbReference type="Google" id="ProtNLM"/>
    </source>
</evidence>
<dbReference type="Proteomes" id="UP000332487">
    <property type="component" value="Unassembled WGS sequence"/>
</dbReference>
<protein>
    <recommendedName>
        <fullName evidence="3">Transcriptional regulator</fullName>
    </recommendedName>
</protein>
<reference evidence="1 2" key="1">
    <citation type="journal article" date="2009" name="Genome Biol.">
        <title>Community-wide analysis of microbial genome sequence signatures.</title>
        <authorList>
            <person name="Dick G.J."/>
            <person name="Andersson A.F."/>
            <person name="Baker B.J."/>
            <person name="Simmons S.L."/>
            <person name="Thomas B.C."/>
            <person name="Yelton A.P."/>
            <person name="Banfield J.F."/>
        </authorList>
    </citation>
    <scope>NUCLEOTIDE SEQUENCE [LARGE SCALE GENOMIC DNA]</scope>
    <source>
        <strain evidence="1">ARMAN-2</strain>
    </source>
</reference>
<name>C7DGX7_MICA2</name>